<accession>A0A6P1T2V6</accession>
<gene>
    <name evidence="1" type="ORF">GO499_13325</name>
</gene>
<name>A0A6P1T2V6_9RHOB</name>
<keyword evidence="2" id="KW-1185">Reference proteome</keyword>
<dbReference type="AlphaFoldDB" id="A0A6P1T2V6"/>
<evidence type="ECO:0000313" key="2">
    <source>
        <dbReference type="Proteomes" id="UP000464495"/>
    </source>
</evidence>
<protein>
    <submittedName>
        <fullName evidence="1">DUF1800 family protein</fullName>
    </submittedName>
</protein>
<proteinExistence type="predicted"/>
<sequence length="453" mass="50619">MTLSQAALAEIRYGYGFRPDRKPVPGANALLAGLKKADPYLKDHPAATIAERFAYRRQQIAANKAFRAKEPNGKAMAKAARQTRDKMYFQDFRLIFSRPVLAQVPFRERLLAFWSDHFTVAVNSHIDSLLVLDYQQHAIRPHVTGKFSDMLEAVVTHPSMLLYLGQANSIGPNSVAGERRKAGLNENLAREVLELHTLGVSAGYTQQDVREFAELLTGLTNGKEGFRFAQRFAEPGAETVLGKNYGGDKDDLGAIRQALRDISMREETAYHLARKLSVHFIGGEPVDSHVKAVAEAYLASGGDLMATYTAFLDHEAAWVPELRKAKQPFDFIVSSLRAVNLKPKHFKQFKLKDYRRNFIEPLTSMGQPWARANGPNGWSEDAEDWITPAGLTARIHWANALAQRHAQSSDPRRFLKDALRDVASDDLTLAVSRAETKHEGIAITLASPEFNRR</sequence>
<dbReference type="Proteomes" id="UP000464495">
    <property type="component" value="Chromosome"/>
</dbReference>
<organism evidence="1 2">
    <name type="scientific">Algicella marina</name>
    <dbReference type="NCBI Taxonomy" id="2683284"/>
    <lineage>
        <taxon>Bacteria</taxon>
        <taxon>Pseudomonadati</taxon>
        <taxon>Pseudomonadota</taxon>
        <taxon>Alphaproteobacteria</taxon>
        <taxon>Rhodobacterales</taxon>
        <taxon>Paracoccaceae</taxon>
        <taxon>Algicella</taxon>
    </lineage>
</organism>
<dbReference type="RefSeq" id="WP_161862639.1">
    <property type="nucleotide sequence ID" value="NZ_CP046620.1"/>
</dbReference>
<dbReference type="InterPro" id="IPR014917">
    <property type="entry name" value="DUF1800"/>
</dbReference>
<evidence type="ECO:0000313" key="1">
    <source>
        <dbReference type="EMBL" id="QHQ36085.1"/>
    </source>
</evidence>
<dbReference type="Pfam" id="PF08811">
    <property type="entry name" value="DUF1800"/>
    <property type="match status" value="1"/>
</dbReference>
<dbReference type="EMBL" id="CP046620">
    <property type="protein sequence ID" value="QHQ36085.1"/>
    <property type="molecule type" value="Genomic_DNA"/>
</dbReference>
<dbReference type="KEGG" id="amaq:GO499_13325"/>
<reference evidence="1 2" key="1">
    <citation type="submission" date="2019-12" db="EMBL/GenBank/DDBJ databases">
        <title>Complete genome sequence of Algicella marina strain 9Alg 56(T) isolated from the red alga Tichocarpus crinitus.</title>
        <authorList>
            <person name="Kim S.-G."/>
            <person name="Nedashkovskaya O.I."/>
        </authorList>
    </citation>
    <scope>NUCLEOTIDE SEQUENCE [LARGE SCALE GENOMIC DNA]</scope>
    <source>
        <strain evidence="1 2">9Alg 56</strain>
    </source>
</reference>